<dbReference type="PANTHER" id="PTHR13252:SF9">
    <property type="entry name" value="F-BOX ONLY PROTEIN 28"/>
    <property type="match status" value="1"/>
</dbReference>
<evidence type="ECO:0000259" key="2">
    <source>
        <dbReference type="PROSITE" id="PS50181"/>
    </source>
</evidence>
<protein>
    <recommendedName>
        <fullName evidence="2">F-box domain-containing protein</fullName>
    </recommendedName>
</protein>
<dbReference type="PROSITE" id="PS50181">
    <property type="entry name" value="FBOX"/>
    <property type="match status" value="1"/>
</dbReference>
<feature type="domain" description="F-box" evidence="2">
    <location>
        <begin position="8"/>
        <end position="54"/>
    </location>
</feature>
<dbReference type="InterPro" id="IPR001810">
    <property type="entry name" value="F-box_dom"/>
</dbReference>
<dbReference type="AlphaFoldDB" id="A0A1J7IXU7"/>
<dbReference type="Pfam" id="PF12937">
    <property type="entry name" value="F-box-like"/>
    <property type="match status" value="1"/>
</dbReference>
<evidence type="ECO:0000313" key="3">
    <source>
        <dbReference type="EMBL" id="OIW25897.1"/>
    </source>
</evidence>
<dbReference type="SMART" id="SM00256">
    <property type="entry name" value="FBOX"/>
    <property type="match status" value="1"/>
</dbReference>
<dbReference type="STRING" id="1408157.A0A1J7IXU7"/>
<dbReference type="InParanoid" id="A0A1J7IXU7"/>
<reference evidence="3 4" key="1">
    <citation type="submission" date="2016-10" db="EMBL/GenBank/DDBJ databases">
        <title>Draft genome sequence of Coniochaeta ligniaria NRRL30616, a lignocellulolytic fungus for bioabatement of inhibitors in plant biomass hydrolysates.</title>
        <authorList>
            <consortium name="DOE Joint Genome Institute"/>
            <person name="Jimenez D.J."/>
            <person name="Hector R.E."/>
            <person name="Riley R."/>
            <person name="Sun H."/>
            <person name="Grigoriev I.V."/>
            <person name="Van Elsas J.D."/>
            <person name="Nichols N.N."/>
        </authorList>
    </citation>
    <scope>NUCLEOTIDE SEQUENCE [LARGE SCALE GENOMIC DNA]</scope>
    <source>
        <strain evidence="3 4">NRRL 30616</strain>
    </source>
</reference>
<dbReference type="InterPro" id="IPR039719">
    <property type="entry name" value="FBXO28"/>
</dbReference>
<dbReference type="EMBL" id="KV875101">
    <property type="protein sequence ID" value="OIW25897.1"/>
    <property type="molecule type" value="Genomic_DNA"/>
</dbReference>
<dbReference type="GO" id="GO:0000209">
    <property type="term" value="P:protein polyubiquitination"/>
    <property type="evidence" value="ECO:0007669"/>
    <property type="project" value="TreeGrafter"/>
</dbReference>
<dbReference type="PANTHER" id="PTHR13252">
    <property type="entry name" value="F-BOX ONLY PROTEIN 28"/>
    <property type="match status" value="1"/>
</dbReference>
<name>A0A1J7IXU7_9PEZI</name>
<feature type="region of interest" description="Disordered" evidence="1">
    <location>
        <begin position="151"/>
        <end position="194"/>
    </location>
</feature>
<proteinExistence type="predicted"/>
<dbReference type="Proteomes" id="UP000182658">
    <property type="component" value="Unassembled WGS sequence"/>
</dbReference>
<organism evidence="3 4">
    <name type="scientific">Coniochaeta ligniaria NRRL 30616</name>
    <dbReference type="NCBI Taxonomy" id="1408157"/>
    <lineage>
        <taxon>Eukaryota</taxon>
        <taxon>Fungi</taxon>
        <taxon>Dikarya</taxon>
        <taxon>Ascomycota</taxon>
        <taxon>Pezizomycotina</taxon>
        <taxon>Sordariomycetes</taxon>
        <taxon>Sordariomycetidae</taxon>
        <taxon>Coniochaetales</taxon>
        <taxon>Coniochaetaceae</taxon>
        <taxon>Coniochaeta</taxon>
    </lineage>
</organism>
<dbReference type="Gene3D" id="1.20.1280.50">
    <property type="match status" value="1"/>
</dbReference>
<dbReference type="SUPFAM" id="SSF81383">
    <property type="entry name" value="F-box domain"/>
    <property type="match status" value="1"/>
</dbReference>
<dbReference type="InterPro" id="IPR036047">
    <property type="entry name" value="F-box-like_dom_sf"/>
</dbReference>
<evidence type="ECO:0000256" key="1">
    <source>
        <dbReference type="SAM" id="MobiDB-lite"/>
    </source>
</evidence>
<evidence type="ECO:0000313" key="4">
    <source>
        <dbReference type="Proteomes" id="UP000182658"/>
    </source>
</evidence>
<accession>A0A1J7IXU7</accession>
<keyword evidence="4" id="KW-1185">Reference proteome</keyword>
<dbReference type="OrthoDB" id="3219396at2759"/>
<gene>
    <name evidence="3" type="ORF">CONLIGDRAFT_635678</name>
</gene>
<sequence>MAEFNIANANLANLPPEILLQIASYLEPKELTQFQLVCKTLLGIGRDNTLWLEHCFEGSSMYESVWLPRLHEDGNIERATTQGTTHGPDQPPLHANQFTPNMLLQMITQGNLPHGIPNPNHVTPNMILQMVAQGNLPHGIPHGVVQQAVQQLHTHPQTPPGAAQHQDPDPDGVQSDGQESETSNQDDDIVRNGKQERLRIRANWDPSYLNEQVSWYDEYIHRQAPTVVNWFEPARRKDANDRWINVEARGVALYRPGNYTIDSAGSHTVLAISPLDDGGICIWDANGTRGKKGSIFAQSKPGLLFVDGPQGDNNRASKRVDSGVTECVSVDNQRHRAFFAVQSHLIDVDLQTMSVVGCESFPWSITALSAANATVPLTIATSLGIHLHDYKSRPSTPVDHDERVDGFSSIGAQYFYEQGLRNLFTDVPLPPYAPLAQPGPLSILHLQEPGSLADLSDDIYVAGRFSNILHYDRRTFPSIKGSIYSGGSLCSMTSSPYPFSALCSERRRRGQLSLDEIESSKSLPDGRTLIACGEYSSKGTLEIYGLSPSPDLSGKMEIAGHQNRYTASGSKLLSVVNHGARIAVSDAQGYIKWFERDGFTEIRRCRIGHSEGLRNTPPDPVPSIFTRMEGSDDIARKILPTGPVQGGGRANDNDLIFWTGDKLGSVGFTTKAGTAPEDFLDEETFDVRAEQERQYAEMLRTALAHQAEEARWLAGEMRAGAD</sequence>